<proteinExistence type="predicted"/>
<comment type="caution">
    <text evidence="2">The sequence shown here is derived from an EMBL/GenBank/DDBJ whole genome shotgun (WGS) entry which is preliminary data.</text>
</comment>
<evidence type="ECO:0000256" key="1">
    <source>
        <dbReference type="SAM" id="SignalP"/>
    </source>
</evidence>
<dbReference type="Proteomes" id="UP000073492">
    <property type="component" value="Unassembled WGS sequence"/>
</dbReference>
<accession>A0A139IUR7</accession>
<dbReference type="AlphaFoldDB" id="A0A139IUR7"/>
<name>A0A139IUR7_9PEZI</name>
<dbReference type="EMBL" id="LFZO01000006">
    <property type="protein sequence ID" value="KXT18501.1"/>
    <property type="molecule type" value="Genomic_DNA"/>
</dbReference>
<evidence type="ECO:0000313" key="2">
    <source>
        <dbReference type="EMBL" id="KXT18501.1"/>
    </source>
</evidence>
<evidence type="ECO:0000313" key="3">
    <source>
        <dbReference type="Proteomes" id="UP000073492"/>
    </source>
</evidence>
<keyword evidence="1" id="KW-0732">Signal</keyword>
<keyword evidence="3" id="KW-1185">Reference proteome</keyword>
<reference evidence="2 3" key="1">
    <citation type="submission" date="2015-07" db="EMBL/GenBank/DDBJ databases">
        <title>Comparative genomics of the Sigatoka disease complex on banana suggests a link between parallel evolutionary changes in Pseudocercospora fijiensis and Pseudocercospora eumusae and increased virulence on the banana host.</title>
        <authorList>
            <person name="Chang T.-C."/>
            <person name="Salvucci A."/>
            <person name="Crous P.W."/>
            <person name="Stergiopoulos I."/>
        </authorList>
    </citation>
    <scope>NUCLEOTIDE SEQUENCE [LARGE SCALE GENOMIC DNA]</scope>
    <source>
        <strain evidence="2 3">CBS 116634</strain>
    </source>
</reference>
<protein>
    <submittedName>
        <fullName evidence="2">Uncharacterized protein</fullName>
    </submittedName>
</protein>
<sequence length="77" mass="8048">MHSLLHALSVMFAYIACVYADHCTPDTPTLILGGNGGCYNKNGDLLAYCDSSAACPEDGAKCTVYDAIPFPAAKCGE</sequence>
<gene>
    <name evidence="2" type="ORF">AC579_2284</name>
</gene>
<feature type="signal peptide" evidence="1">
    <location>
        <begin position="1"/>
        <end position="20"/>
    </location>
</feature>
<organism evidence="2 3">
    <name type="scientific">Pseudocercospora musae</name>
    <dbReference type="NCBI Taxonomy" id="113226"/>
    <lineage>
        <taxon>Eukaryota</taxon>
        <taxon>Fungi</taxon>
        <taxon>Dikarya</taxon>
        <taxon>Ascomycota</taxon>
        <taxon>Pezizomycotina</taxon>
        <taxon>Dothideomycetes</taxon>
        <taxon>Dothideomycetidae</taxon>
        <taxon>Mycosphaerellales</taxon>
        <taxon>Mycosphaerellaceae</taxon>
        <taxon>Pseudocercospora</taxon>
    </lineage>
</organism>
<feature type="chain" id="PRO_5007297717" evidence="1">
    <location>
        <begin position="21"/>
        <end position="77"/>
    </location>
</feature>